<name>A0ABZ0IXK4_9BACT</name>
<sequence>MNNSKVDNYTKFVLTVIALCLTVMTLEQVDLFPKAYAGESTSPAMISGTNYGLVPLNEDGSITMKISASDELDVNIVGIDTSDELDVNIDELGGSYVSSGGPIPVKMK</sequence>
<organism evidence="1 2">
    <name type="scientific">Imperialibacter roseus</name>
    <dbReference type="NCBI Taxonomy" id="1324217"/>
    <lineage>
        <taxon>Bacteria</taxon>
        <taxon>Pseudomonadati</taxon>
        <taxon>Bacteroidota</taxon>
        <taxon>Cytophagia</taxon>
        <taxon>Cytophagales</taxon>
        <taxon>Flammeovirgaceae</taxon>
        <taxon>Imperialibacter</taxon>
    </lineage>
</organism>
<reference evidence="1 2" key="1">
    <citation type="journal article" date="2023" name="Microbiol. Resour. Announc.">
        <title>Complete Genome Sequence of Imperialibacter roseus strain P4T.</title>
        <authorList>
            <person name="Tizabi D.R."/>
            <person name="Bachvaroff T."/>
            <person name="Hill R.T."/>
        </authorList>
    </citation>
    <scope>NUCLEOTIDE SEQUENCE [LARGE SCALE GENOMIC DNA]</scope>
    <source>
        <strain evidence="1 2">P4T</strain>
    </source>
</reference>
<dbReference type="EMBL" id="CP136051">
    <property type="protein sequence ID" value="WOK09113.1"/>
    <property type="molecule type" value="Genomic_DNA"/>
</dbReference>
<proteinExistence type="predicted"/>
<evidence type="ECO:0000313" key="2">
    <source>
        <dbReference type="Proteomes" id="UP001302349"/>
    </source>
</evidence>
<gene>
    <name evidence="1" type="ORF">RT717_10750</name>
</gene>
<dbReference type="Proteomes" id="UP001302349">
    <property type="component" value="Chromosome"/>
</dbReference>
<dbReference type="RefSeq" id="WP_317491734.1">
    <property type="nucleotide sequence ID" value="NZ_CP136051.1"/>
</dbReference>
<protein>
    <submittedName>
        <fullName evidence="1">Uncharacterized protein</fullName>
    </submittedName>
</protein>
<evidence type="ECO:0000313" key="1">
    <source>
        <dbReference type="EMBL" id="WOK09113.1"/>
    </source>
</evidence>
<keyword evidence="2" id="KW-1185">Reference proteome</keyword>
<accession>A0ABZ0IXK4</accession>